<dbReference type="GO" id="GO:0006313">
    <property type="term" value="P:DNA transposition"/>
    <property type="evidence" value="ECO:0007669"/>
    <property type="project" value="InterPro"/>
</dbReference>
<evidence type="ECO:0000313" key="3">
    <source>
        <dbReference type="EMBL" id="TCO22353.1"/>
    </source>
</evidence>
<gene>
    <name evidence="3" type="ORF">EV652_110339</name>
</gene>
<organism evidence="3 4">
    <name type="scientific">Kribbella steppae</name>
    <dbReference type="NCBI Taxonomy" id="2512223"/>
    <lineage>
        <taxon>Bacteria</taxon>
        <taxon>Bacillati</taxon>
        <taxon>Actinomycetota</taxon>
        <taxon>Actinomycetes</taxon>
        <taxon>Propionibacteriales</taxon>
        <taxon>Kribbellaceae</taxon>
        <taxon>Kribbella</taxon>
    </lineage>
</organism>
<keyword evidence="4" id="KW-1185">Reference proteome</keyword>
<dbReference type="PANTHER" id="PTHR33055:SF13">
    <property type="entry name" value="TRANSPOSASE"/>
    <property type="match status" value="1"/>
</dbReference>
<proteinExistence type="predicted"/>
<name>A0A4R2H7G3_9ACTN</name>
<evidence type="ECO:0000259" key="1">
    <source>
        <dbReference type="Pfam" id="PF01548"/>
    </source>
</evidence>
<dbReference type="Proteomes" id="UP000294508">
    <property type="component" value="Unassembled WGS sequence"/>
</dbReference>
<dbReference type="AlphaFoldDB" id="A0A4R2H7G3"/>
<reference evidence="3 4" key="1">
    <citation type="journal article" date="2015" name="Stand. Genomic Sci.">
        <title>Genomic Encyclopedia of Bacterial and Archaeal Type Strains, Phase III: the genomes of soil and plant-associated and newly described type strains.</title>
        <authorList>
            <person name="Whitman W.B."/>
            <person name="Woyke T."/>
            <person name="Klenk H.P."/>
            <person name="Zhou Y."/>
            <person name="Lilburn T.G."/>
            <person name="Beck B.J."/>
            <person name="De Vos P."/>
            <person name="Vandamme P."/>
            <person name="Eisen J.A."/>
            <person name="Garrity G."/>
            <person name="Hugenholtz P."/>
            <person name="Kyrpides N.C."/>
        </authorList>
    </citation>
    <scope>NUCLEOTIDE SEQUENCE [LARGE SCALE GENOMIC DNA]</scope>
    <source>
        <strain evidence="3 4">VKM Ac-2572</strain>
    </source>
</reference>
<comment type="caution">
    <text evidence="3">The sequence shown here is derived from an EMBL/GenBank/DDBJ whole genome shotgun (WGS) entry which is preliminary data.</text>
</comment>
<dbReference type="NCBIfam" id="NF033542">
    <property type="entry name" value="transpos_IS110"/>
    <property type="match status" value="1"/>
</dbReference>
<dbReference type="PANTHER" id="PTHR33055">
    <property type="entry name" value="TRANSPOSASE FOR INSERTION SEQUENCE ELEMENT IS1111A"/>
    <property type="match status" value="1"/>
</dbReference>
<sequence>MEAYAGRQFVGMDLHRRRSVLVRMTAAGDVLERVRIVNDVERLAAVIARAGESPEVVLEATYGWYWAVDALREQGAVVHLAHPLGVKAFEYRRVKNDERDAVDLADLLRMGRLPEAWIAPPATRELRELVRHRAKLVGLRSHCKAEVHAVLAKCGVQVAVSDLFGVEGTALLDRLDLAAPYAARIGSLRRIMDGLDFEIDHVAGMVRGRLATNPGYLAVQTIPGIGPTLAAVLVAEIGDIDRFTRPEQLTCWAGLTPTHHESDAHVHRGRITKQGSRLVRWAVVESVQVLPDTTVVGQFRDRVAARRGHNIGVVAAGRRQLEYVYYALRDHHVRALNQQTNPPARTAA</sequence>
<dbReference type="InterPro" id="IPR002525">
    <property type="entry name" value="Transp_IS110-like_N"/>
</dbReference>
<dbReference type="GO" id="GO:0004803">
    <property type="term" value="F:transposase activity"/>
    <property type="evidence" value="ECO:0007669"/>
    <property type="project" value="InterPro"/>
</dbReference>
<dbReference type="GO" id="GO:0003677">
    <property type="term" value="F:DNA binding"/>
    <property type="evidence" value="ECO:0007669"/>
    <property type="project" value="InterPro"/>
</dbReference>
<evidence type="ECO:0000259" key="2">
    <source>
        <dbReference type="Pfam" id="PF02371"/>
    </source>
</evidence>
<evidence type="ECO:0000313" key="4">
    <source>
        <dbReference type="Proteomes" id="UP000294508"/>
    </source>
</evidence>
<dbReference type="Pfam" id="PF01548">
    <property type="entry name" value="DEDD_Tnp_IS110"/>
    <property type="match status" value="1"/>
</dbReference>
<feature type="domain" description="Transposase IS110-like N-terminal" evidence="1">
    <location>
        <begin position="10"/>
        <end position="152"/>
    </location>
</feature>
<dbReference type="InterPro" id="IPR047650">
    <property type="entry name" value="Transpos_IS110"/>
</dbReference>
<dbReference type="EMBL" id="SLWN01000010">
    <property type="protein sequence ID" value="TCO22353.1"/>
    <property type="molecule type" value="Genomic_DNA"/>
</dbReference>
<dbReference type="Pfam" id="PF02371">
    <property type="entry name" value="Transposase_20"/>
    <property type="match status" value="1"/>
</dbReference>
<protein>
    <submittedName>
        <fullName evidence="3">Transposase</fullName>
    </submittedName>
</protein>
<accession>A0A4R2H7G3</accession>
<feature type="domain" description="Transposase IS116/IS110/IS902 C-terminal" evidence="2">
    <location>
        <begin position="219"/>
        <end position="289"/>
    </location>
</feature>
<dbReference type="InterPro" id="IPR003346">
    <property type="entry name" value="Transposase_20"/>
</dbReference>
<dbReference type="OrthoDB" id="9815354at2"/>